<proteinExistence type="predicted"/>
<comment type="caution">
    <text evidence="2">The sequence shown here is derived from an EMBL/GenBank/DDBJ whole genome shotgun (WGS) entry which is preliminary data.</text>
</comment>
<dbReference type="Proteomes" id="UP000095200">
    <property type="component" value="Unassembled WGS sequence"/>
</dbReference>
<keyword evidence="1" id="KW-1133">Transmembrane helix</keyword>
<evidence type="ECO:0000313" key="3">
    <source>
        <dbReference type="Proteomes" id="UP000095200"/>
    </source>
</evidence>
<dbReference type="STRING" id="1592317.DPF_1647"/>
<reference evidence="3" key="1">
    <citation type="submission" date="2016-06" db="EMBL/GenBank/DDBJ databases">
        <title>Draft genome sequence of Desulfoplanes formicivorans strain Pf12B.</title>
        <authorList>
            <person name="Watanabe M."/>
            <person name="Kojima H."/>
            <person name="Fukui M."/>
        </authorList>
    </citation>
    <scope>NUCLEOTIDE SEQUENCE [LARGE SCALE GENOMIC DNA]</scope>
    <source>
        <strain evidence="3">Pf12B</strain>
    </source>
</reference>
<sequence>MEAREQDMQTENQSVNYAEDVQKDLIDTRKDSGKVAIAISIMSIILLVVFYFGFRQNFTELRHKVEALNGLQSRVVTLEQDVAALKTLPQKTKYMLMGTMTQEMANKAAYLGTQAASKEQAAKILQARQLLDDIQKEFAAAAQ</sequence>
<gene>
    <name evidence="2" type="ORF">DPF_1647</name>
</gene>
<keyword evidence="1" id="KW-0812">Transmembrane</keyword>
<dbReference type="RefSeq" id="WP_069858956.1">
    <property type="nucleotide sequence ID" value="NZ_BDFE01000016.1"/>
</dbReference>
<evidence type="ECO:0000256" key="1">
    <source>
        <dbReference type="SAM" id="Phobius"/>
    </source>
</evidence>
<dbReference type="OrthoDB" id="5465358at2"/>
<feature type="transmembrane region" description="Helical" evidence="1">
    <location>
        <begin position="35"/>
        <end position="54"/>
    </location>
</feature>
<protein>
    <submittedName>
        <fullName evidence="2">Uncharacterized protein</fullName>
    </submittedName>
</protein>
<dbReference type="AlphaFoldDB" id="A0A194AHX5"/>
<accession>A0A194AHX5</accession>
<dbReference type="EMBL" id="BDFE01000016">
    <property type="protein sequence ID" value="GAU08928.1"/>
    <property type="molecule type" value="Genomic_DNA"/>
</dbReference>
<evidence type="ECO:0000313" key="2">
    <source>
        <dbReference type="EMBL" id="GAU08928.1"/>
    </source>
</evidence>
<keyword evidence="1" id="KW-0472">Membrane</keyword>
<name>A0A194AHX5_9BACT</name>
<organism evidence="2 3">
    <name type="scientific">Desulfoplanes formicivorans</name>
    <dbReference type="NCBI Taxonomy" id="1592317"/>
    <lineage>
        <taxon>Bacteria</taxon>
        <taxon>Pseudomonadati</taxon>
        <taxon>Thermodesulfobacteriota</taxon>
        <taxon>Desulfovibrionia</taxon>
        <taxon>Desulfovibrionales</taxon>
        <taxon>Desulfoplanaceae</taxon>
        <taxon>Desulfoplanes</taxon>
    </lineage>
</organism>
<keyword evidence="3" id="KW-1185">Reference proteome</keyword>